<dbReference type="InterPro" id="IPR053717">
    <property type="entry name" value="MerB_lyase_sf"/>
</dbReference>
<organism evidence="1 2">
    <name type="scientific">Suttonella ornithocola</name>
    <dbReference type="NCBI Taxonomy" id="279832"/>
    <lineage>
        <taxon>Bacteria</taxon>
        <taxon>Pseudomonadati</taxon>
        <taxon>Pseudomonadota</taxon>
        <taxon>Gammaproteobacteria</taxon>
        <taxon>Cardiobacteriales</taxon>
        <taxon>Cardiobacteriaceae</taxon>
        <taxon>Suttonella</taxon>
    </lineage>
</organism>
<evidence type="ECO:0000313" key="2">
    <source>
        <dbReference type="Proteomes" id="UP000254601"/>
    </source>
</evidence>
<dbReference type="Proteomes" id="UP000254601">
    <property type="component" value="Unassembled WGS sequence"/>
</dbReference>
<keyword evidence="2" id="KW-1185">Reference proteome</keyword>
<sequence length="202" mass="23535">MYNALITQISQWPPTVKHEIINTYQHFKRGYRPKISEYPITKYCDYYIRADEEEIVACFGCETYQPTEHQILWKTSSISLAQSSATSLQTFNQVYAWCIWDAFFITQLLAEPAYILTQDIIATMPVSIFFNGQKFSSIPLWFTFPLKNSNTKTSLRECFCCRTKGFISLENAEIFAYEKHCEVIDMAEMNKRTEQMVSALSL</sequence>
<accession>A0A380MKW2</accession>
<proteinExistence type="predicted"/>
<dbReference type="GO" id="GO:0018836">
    <property type="term" value="F:alkylmercury lyase activity"/>
    <property type="evidence" value="ECO:0007669"/>
    <property type="project" value="InterPro"/>
</dbReference>
<dbReference type="Gene3D" id="3.30.450.410">
    <property type="match status" value="1"/>
</dbReference>
<dbReference type="InterPro" id="IPR004927">
    <property type="entry name" value="MerB"/>
</dbReference>
<dbReference type="SUPFAM" id="SSF160387">
    <property type="entry name" value="NosL/MerB-like"/>
    <property type="match status" value="1"/>
</dbReference>
<name>A0A380MKW2_9GAMM</name>
<keyword evidence="1" id="KW-0456">Lyase</keyword>
<gene>
    <name evidence="1" type="ORF">NCTC13337_00144</name>
</gene>
<dbReference type="AlphaFoldDB" id="A0A380MKW2"/>
<dbReference type="EMBL" id="UHIC01000001">
    <property type="protein sequence ID" value="SUO93289.1"/>
    <property type="molecule type" value="Genomic_DNA"/>
</dbReference>
<dbReference type="RefSeq" id="WP_072577577.1">
    <property type="nucleotide sequence ID" value="NZ_LWHB01000213.1"/>
</dbReference>
<dbReference type="OrthoDB" id="7185309at2"/>
<dbReference type="Pfam" id="PF03243">
    <property type="entry name" value="MerB"/>
    <property type="match status" value="1"/>
</dbReference>
<reference evidence="1 2" key="1">
    <citation type="submission" date="2018-06" db="EMBL/GenBank/DDBJ databases">
        <authorList>
            <consortium name="Pathogen Informatics"/>
            <person name="Doyle S."/>
        </authorList>
    </citation>
    <scope>NUCLEOTIDE SEQUENCE [LARGE SCALE GENOMIC DNA]</scope>
    <source>
        <strain evidence="1 2">NCTC13337</strain>
    </source>
</reference>
<protein>
    <submittedName>
        <fullName evidence="1">Alkylmercury lyase</fullName>
    </submittedName>
</protein>
<evidence type="ECO:0000313" key="1">
    <source>
        <dbReference type="EMBL" id="SUO93289.1"/>
    </source>
</evidence>